<feature type="region of interest" description="Disordered" evidence="1">
    <location>
        <begin position="64"/>
        <end position="87"/>
    </location>
</feature>
<organism evidence="3 4">
    <name type="scientific">Pseudonocardia eucalypti</name>
    <dbReference type="NCBI Taxonomy" id="648755"/>
    <lineage>
        <taxon>Bacteria</taxon>
        <taxon>Bacillati</taxon>
        <taxon>Actinomycetota</taxon>
        <taxon>Actinomycetes</taxon>
        <taxon>Pseudonocardiales</taxon>
        <taxon>Pseudonocardiaceae</taxon>
        <taxon>Pseudonocardia</taxon>
    </lineage>
</organism>
<feature type="compositionally biased region" description="Low complexity" evidence="1">
    <location>
        <begin position="78"/>
        <end position="87"/>
    </location>
</feature>
<evidence type="ECO:0008006" key="5">
    <source>
        <dbReference type="Google" id="ProtNLM"/>
    </source>
</evidence>
<keyword evidence="4" id="KW-1185">Reference proteome</keyword>
<evidence type="ECO:0000256" key="1">
    <source>
        <dbReference type="SAM" id="MobiDB-lite"/>
    </source>
</evidence>
<evidence type="ECO:0000313" key="3">
    <source>
        <dbReference type="EMBL" id="GAA5158301.1"/>
    </source>
</evidence>
<evidence type="ECO:0000313" key="4">
    <source>
        <dbReference type="Proteomes" id="UP001428817"/>
    </source>
</evidence>
<gene>
    <name evidence="3" type="ORF">GCM10023321_37880</name>
</gene>
<accession>A0ABP9Q7Z6</accession>
<proteinExistence type="predicted"/>
<comment type="caution">
    <text evidence="3">The sequence shown here is derived from an EMBL/GenBank/DDBJ whole genome shotgun (WGS) entry which is preliminary data.</text>
</comment>
<feature type="signal peptide" evidence="2">
    <location>
        <begin position="1"/>
        <end position="30"/>
    </location>
</feature>
<dbReference type="RefSeq" id="WP_185059133.1">
    <property type="nucleotide sequence ID" value="NZ_BAABJP010000015.1"/>
</dbReference>
<dbReference type="EMBL" id="BAABJP010000015">
    <property type="protein sequence ID" value="GAA5158301.1"/>
    <property type="molecule type" value="Genomic_DNA"/>
</dbReference>
<dbReference type="Proteomes" id="UP001428817">
    <property type="component" value="Unassembled WGS sequence"/>
</dbReference>
<name>A0ABP9Q7Z6_9PSEU</name>
<feature type="chain" id="PRO_5046415505" description="Secreted protein" evidence="2">
    <location>
        <begin position="31"/>
        <end position="122"/>
    </location>
</feature>
<evidence type="ECO:0000256" key="2">
    <source>
        <dbReference type="SAM" id="SignalP"/>
    </source>
</evidence>
<sequence>MARLARLITTVVAWSLLAGFALTPASELVADPARFAPEVASSSTDGGGGPHDCHLLPLHGTQALADRGTPTRPVGHDPVTGPAGAPVGAAAPVTTLALAAGPLERADAHSAHAPQVLQVFRQ</sequence>
<keyword evidence="2" id="KW-0732">Signal</keyword>
<reference evidence="4" key="1">
    <citation type="journal article" date="2019" name="Int. J. Syst. Evol. Microbiol.">
        <title>The Global Catalogue of Microorganisms (GCM) 10K type strain sequencing project: providing services to taxonomists for standard genome sequencing and annotation.</title>
        <authorList>
            <consortium name="The Broad Institute Genomics Platform"/>
            <consortium name="The Broad Institute Genome Sequencing Center for Infectious Disease"/>
            <person name="Wu L."/>
            <person name="Ma J."/>
        </authorList>
    </citation>
    <scope>NUCLEOTIDE SEQUENCE [LARGE SCALE GENOMIC DNA]</scope>
    <source>
        <strain evidence="4">JCM 18303</strain>
    </source>
</reference>
<protein>
    <recommendedName>
        <fullName evidence="5">Secreted protein</fullName>
    </recommendedName>
</protein>